<dbReference type="GO" id="GO:0015344">
    <property type="term" value="F:siderophore uptake transmembrane transporter activity"/>
    <property type="evidence" value="ECO:0007669"/>
    <property type="project" value="TreeGrafter"/>
</dbReference>
<keyword evidence="6 8" id="KW-0472">Membrane</keyword>
<dbReference type="GO" id="GO:0044718">
    <property type="term" value="P:siderophore transmembrane transport"/>
    <property type="evidence" value="ECO:0007669"/>
    <property type="project" value="TreeGrafter"/>
</dbReference>
<dbReference type="InterPro" id="IPR036942">
    <property type="entry name" value="Beta-barrel_TonB_sf"/>
</dbReference>
<keyword evidence="5" id="KW-0732">Signal</keyword>
<dbReference type="EMBL" id="CACVAQ010000528">
    <property type="protein sequence ID" value="CAA6829998.1"/>
    <property type="molecule type" value="Genomic_DNA"/>
</dbReference>
<protein>
    <submittedName>
        <fullName evidence="10">TonB-dependent receptor</fullName>
    </submittedName>
</protein>
<keyword evidence="10" id="KW-0675">Receptor</keyword>
<dbReference type="InterPro" id="IPR012910">
    <property type="entry name" value="Plug_dom"/>
</dbReference>
<evidence type="ECO:0000256" key="1">
    <source>
        <dbReference type="ARBA" id="ARBA00004571"/>
    </source>
</evidence>
<keyword evidence="7 8" id="KW-0998">Cell outer membrane</keyword>
<dbReference type="PROSITE" id="PS52016">
    <property type="entry name" value="TONB_DEPENDENT_REC_3"/>
    <property type="match status" value="1"/>
</dbReference>
<evidence type="ECO:0000256" key="8">
    <source>
        <dbReference type="PROSITE-ProRule" id="PRU01360"/>
    </source>
</evidence>
<dbReference type="InterPro" id="IPR039426">
    <property type="entry name" value="TonB-dep_rcpt-like"/>
</dbReference>
<gene>
    <name evidence="10" type="ORF">HELGO_WM26273</name>
</gene>
<evidence type="ECO:0000313" key="10">
    <source>
        <dbReference type="EMBL" id="CAA6829998.1"/>
    </source>
</evidence>
<comment type="subcellular location">
    <subcellularLocation>
        <location evidence="1 8">Cell outer membrane</location>
        <topology evidence="1 8">Multi-pass membrane protein</topology>
    </subcellularLocation>
</comment>
<dbReference type="Pfam" id="PF07715">
    <property type="entry name" value="Plug"/>
    <property type="match status" value="1"/>
</dbReference>
<sequence>MLSKKLIPNFLFLALCLVGMHQGVWGQGNIALEQSITIQLNNKSIAAALILLEEQNTGLNFVFDRSKVSLDKRINLSAKNKKIKWVLAQVLADTPIDFKVFGTQVTLYNNPNKVQPLPLQFTISGYLIDLKTSDPLIGATIFEPITSRGTTTNVEGFYSLTLPKGKHQIVCSYIGYESITTLLDLAKHTKLDVNLDEGKDMAEIVVESSEHVESRHELNVISSNTMDIQVVKALPSMLGEADVIKAMQLLPGVQSGSEGASGLFVRGGGPDQNLFLLDGVPVYNANHLFGFVSIFDPKIIKKATIIKGGFPARYGGRLSSVLDIQTRTGDLQQFHGEISIGLLSGGFSMEGPIWKGKTSFLVSARRSWVDLFGVPIQQAIVKENDGSGNVINYSFYDVNIKLKHKFSDKNHLILNGYFGDDFFNYKQTNNLSFDLGQETLSKSISNEDQLEWGNKIVALHWHTELHQKLFMKVSATYSNYFYESKTESYAELLDEQGLKIQDDAFESEGQTPIHDVGGKIAFDYIPHNKHYLRFGLGYTYHLFRPEISKSTFSFGGGESEIETFSNIHEFTAFIEDDIRIGKILKINPGIHIADYMLKGQNYFSLQPRLSVNLLLTKQTSIKASYARMTQFVHLLTNPGIGLPTDLWLPTTKRVPPEHSNQWSLGLTQDLPFGLELTTEGFYKIMENVLEYNPSTNFLKDRRSWESLVEIGQGESYGAEVLLQRKKGKFTGWVSYTLSWSWRKFDGLNRGRKFPYRYDRRHDMSVVLNYKFNKNWDVGLTWVYGTGHPTTLGLERYTPIQAQIGHYNASTNSIQSTGTIISDITNIVERNNFRMPPYHRMDMTVNWYKKLKHGSQTLSLGIYNVYNQLNPYMVIPKEEEDGTLRLYQISILPIMPSITYTRRW</sequence>
<evidence type="ECO:0000256" key="3">
    <source>
        <dbReference type="ARBA" id="ARBA00022452"/>
    </source>
</evidence>
<feature type="domain" description="TonB-dependent receptor plug" evidence="9">
    <location>
        <begin position="239"/>
        <end position="317"/>
    </location>
</feature>
<dbReference type="PANTHER" id="PTHR30069">
    <property type="entry name" value="TONB-DEPENDENT OUTER MEMBRANE RECEPTOR"/>
    <property type="match status" value="1"/>
</dbReference>
<comment type="similarity">
    <text evidence="8">Belongs to the TonB-dependent receptor family.</text>
</comment>
<accession>A0A6S6UDR1</accession>
<evidence type="ECO:0000256" key="4">
    <source>
        <dbReference type="ARBA" id="ARBA00022692"/>
    </source>
</evidence>
<evidence type="ECO:0000256" key="2">
    <source>
        <dbReference type="ARBA" id="ARBA00022448"/>
    </source>
</evidence>
<keyword evidence="3 8" id="KW-1134">Transmembrane beta strand</keyword>
<keyword evidence="2 8" id="KW-0813">Transport</keyword>
<dbReference type="AlphaFoldDB" id="A0A6S6UDR1"/>
<reference evidence="10" key="1">
    <citation type="submission" date="2020-01" db="EMBL/GenBank/DDBJ databases">
        <authorList>
            <person name="Meier V. D."/>
            <person name="Meier V D."/>
        </authorList>
    </citation>
    <scope>NUCLEOTIDE SEQUENCE</scope>
    <source>
        <strain evidence="10">HLG_WM_MAG_10</strain>
    </source>
</reference>
<dbReference type="InterPro" id="IPR008969">
    <property type="entry name" value="CarboxyPept-like_regulatory"/>
</dbReference>
<dbReference type="InterPro" id="IPR037066">
    <property type="entry name" value="Plug_dom_sf"/>
</dbReference>
<keyword evidence="4 8" id="KW-0812">Transmembrane</keyword>
<name>A0A6S6UDR1_9BACT</name>
<dbReference type="Gene3D" id="2.40.170.20">
    <property type="entry name" value="TonB-dependent receptor, beta-barrel domain"/>
    <property type="match status" value="1"/>
</dbReference>
<dbReference type="SUPFAM" id="SSF49464">
    <property type="entry name" value="Carboxypeptidase regulatory domain-like"/>
    <property type="match status" value="1"/>
</dbReference>
<evidence type="ECO:0000259" key="9">
    <source>
        <dbReference type="Pfam" id="PF07715"/>
    </source>
</evidence>
<dbReference type="SUPFAM" id="SSF56935">
    <property type="entry name" value="Porins"/>
    <property type="match status" value="1"/>
</dbReference>
<dbReference type="GO" id="GO:0009279">
    <property type="term" value="C:cell outer membrane"/>
    <property type="evidence" value="ECO:0007669"/>
    <property type="project" value="UniProtKB-SubCell"/>
</dbReference>
<dbReference type="Gene3D" id="2.170.130.10">
    <property type="entry name" value="TonB-dependent receptor, plug domain"/>
    <property type="match status" value="1"/>
</dbReference>
<dbReference type="PANTHER" id="PTHR30069:SF29">
    <property type="entry name" value="HEMOGLOBIN AND HEMOGLOBIN-HAPTOGLOBIN-BINDING PROTEIN 1-RELATED"/>
    <property type="match status" value="1"/>
</dbReference>
<evidence type="ECO:0000256" key="6">
    <source>
        <dbReference type="ARBA" id="ARBA00023136"/>
    </source>
</evidence>
<dbReference type="Gene3D" id="2.60.40.1120">
    <property type="entry name" value="Carboxypeptidase-like, regulatory domain"/>
    <property type="match status" value="1"/>
</dbReference>
<proteinExistence type="inferred from homology"/>
<evidence type="ECO:0000256" key="5">
    <source>
        <dbReference type="ARBA" id="ARBA00022729"/>
    </source>
</evidence>
<organism evidence="10">
    <name type="scientific">uncultured Aureispira sp</name>
    <dbReference type="NCBI Taxonomy" id="1331704"/>
    <lineage>
        <taxon>Bacteria</taxon>
        <taxon>Pseudomonadati</taxon>
        <taxon>Bacteroidota</taxon>
        <taxon>Saprospiria</taxon>
        <taxon>Saprospirales</taxon>
        <taxon>Saprospiraceae</taxon>
        <taxon>Aureispira</taxon>
        <taxon>environmental samples</taxon>
    </lineage>
</organism>
<evidence type="ECO:0000256" key="7">
    <source>
        <dbReference type="ARBA" id="ARBA00023237"/>
    </source>
</evidence>
<dbReference type="Pfam" id="PF13715">
    <property type="entry name" value="CarbopepD_reg_2"/>
    <property type="match status" value="1"/>
</dbReference>